<reference evidence="2 3" key="1">
    <citation type="submission" date="2020-12" db="EMBL/GenBank/DDBJ databases">
        <title>FDA dAtabase for Regulatory Grade micrObial Sequences (FDA-ARGOS): Supporting development and validation of Infectious Disease Dx tests.</title>
        <authorList>
            <person name="Sproer C."/>
            <person name="Gronow S."/>
            <person name="Severitt S."/>
            <person name="Schroder I."/>
            <person name="Tallon L."/>
            <person name="Sadzewicz L."/>
            <person name="Zhao X."/>
            <person name="Boylan J."/>
            <person name="Ott S."/>
            <person name="Bowen H."/>
            <person name="Vavikolanu K."/>
            <person name="Mehta A."/>
            <person name="Aluvathingal J."/>
            <person name="Nadendla S."/>
            <person name="Lowell S."/>
            <person name="Myers T."/>
            <person name="Yan Y."/>
            <person name="Sichtig H."/>
        </authorList>
    </citation>
    <scope>NUCLEOTIDE SEQUENCE [LARGE SCALE GENOMIC DNA]</scope>
    <source>
        <strain evidence="2 3">FDAARGOS_890</strain>
    </source>
</reference>
<accession>A0A7T3DCJ7</accession>
<dbReference type="RefSeq" id="WP_198129263.1">
    <property type="nucleotide sequence ID" value="NZ_CP065748.1"/>
</dbReference>
<proteinExistence type="predicted"/>
<evidence type="ECO:0000313" key="2">
    <source>
        <dbReference type="EMBL" id="QPS78600.1"/>
    </source>
</evidence>
<dbReference type="Proteomes" id="UP000595064">
    <property type="component" value="Chromosome"/>
</dbReference>
<dbReference type="AlphaFoldDB" id="A0A7T3DCJ7"/>
<dbReference type="GeneID" id="83661790"/>
<name>A0A7T3DCJ7_9BURK</name>
<dbReference type="KEGG" id="dla:I6G47_16330"/>
<sequence length="84" mass="8583">MTKPRTSRAPRAPRAAPAPADDGGPRTVLTTKPGTIGPYGYIAGLLIDDVPADVATANAGWMDADPERVAAARAARADAVPFKG</sequence>
<dbReference type="EMBL" id="CP065748">
    <property type="protein sequence ID" value="QPS78600.1"/>
    <property type="molecule type" value="Genomic_DNA"/>
</dbReference>
<feature type="region of interest" description="Disordered" evidence="1">
    <location>
        <begin position="1"/>
        <end position="31"/>
    </location>
</feature>
<keyword evidence="3" id="KW-1185">Reference proteome</keyword>
<feature type="compositionally biased region" description="Low complexity" evidence="1">
    <location>
        <begin position="9"/>
        <end position="27"/>
    </location>
</feature>
<protein>
    <submittedName>
        <fullName evidence="2">Uncharacterized protein</fullName>
    </submittedName>
</protein>
<evidence type="ECO:0000313" key="3">
    <source>
        <dbReference type="Proteomes" id="UP000595064"/>
    </source>
</evidence>
<evidence type="ECO:0000256" key="1">
    <source>
        <dbReference type="SAM" id="MobiDB-lite"/>
    </source>
</evidence>
<gene>
    <name evidence="2" type="ORF">I6G47_16330</name>
</gene>
<organism evidence="2 3">
    <name type="scientific">Delftia lacustris</name>
    <dbReference type="NCBI Taxonomy" id="558537"/>
    <lineage>
        <taxon>Bacteria</taxon>
        <taxon>Pseudomonadati</taxon>
        <taxon>Pseudomonadota</taxon>
        <taxon>Betaproteobacteria</taxon>
        <taxon>Burkholderiales</taxon>
        <taxon>Comamonadaceae</taxon>
        <taxon>Delftia</taxon>
    </lineage>
</organism>